<dbReference type="Gene3D" id="4.10.240.10">
    <property type="entry name" value="Zn(2)-C6 fungal-type DNA-binding domain"/>
    <property type="match status" value="1"/>
</dbReference>
<dbReference type="EMBL" id="CP034458">
    <property type="protein sequence ID" value="QBM88136.1"/>
    <property type="molecule type" value="Genomic_DNA"/>
</dbReference>
<dbReference type="GO" id="GO:0045944">
    <property type="term" value="P:positive regulation of transcription by RNA polymerase II"/>
    <property type="evidence" value="ECO:0007669"/>
    <property type="project" value="TreeGrafter"/>
</dbReference>
<dbReference type="SMART" id="SM00066">
    <property type="entry name" value="GAL4"/>
    <property type="match status" value="1"/>
</dbReference>
<dbReference type="AlphaFoldDB" id="A0A4P6XPE5"/>
<evidence type="ECO:0000313" key="5">
    <source>
        <dbReference type="Proteomes" id="UP000292447"/>
    </source>
</evidence>
<feature type="region of interest" description="Disordered" evidence="2">
    <location>
        <begin position="145"/>
        <end position="164"/>
    </location>
</feature>
<dbReference type="PANTHER" id="PTHR37534:SF49">
    <property type="entry name" value="LYSINE BIOSYNTHESIS REGULATORY PROTEIN LYS14"/>
    <property type="match status" value="1"/>
</dbReference>
<evidence type="ECO:0000259" key="3">
    <source>
        <dbReference type="PROSITE" id="PS50048"/>
    </source>
</evidence>
<organism evidence="4 5">
    <name type="scientific">Metschnikowia aff. pulcherrima</name>
    <dbReference type="NCBI Taxonomy" id="2163413"/>
    <lineage>
        <taxon>Eukaryota</taxon>
        <taxon>Fungi</taxon>
        <taxon>Dikarya</taxon>
        <taxon>Ascomycota</taxon>
        <taxon>Saccharomycotina</taxon>
        <taxon>Pichiomycetes</taxon>
        <taxon>Metschnikowiaceae</taxon>
        <taxon>Metschnikowia</taxon>
    </lineage>
</organism>
<sequence>MVAAHESPARPKIKKRKYSRKGCQECKRRKIKCDETFPACYNCSRLNKPCTYLGDTPVDEIEENLGIGHGIQIARGIRPHISENLPHTHGTLLMVKFYEPKGADSVVRPRNGSSSHASTQNGSPLGDPSRTGVGLPGIGTLSDLNTGSGLLRKPDAASTPPSLSQPLGSLDLLNFLPLDMQNFLANVNVFLDDFYLNHTADMGDASGFGELPVELLAQAPNTPVTPSMEPKLNNLPDEPMPELRVLDFSLSPGCIMEVGGIHEHLMLLNSELTEQCIQKNDLREPHIYYLRLLSTTDLLFHLFPFAPLVESNGVVRLLLTYLVDCTFLLTSLLAILATFQFIRTSEKRHDAALLFYIDVCFRALSEAFKKHHYYENSAIFASSIEKLLLTVLIVSTRFTATTTLLDAHAPSTWKDHLKGARDLLVNYSLMTRLSLRSRLPYMLSGLALAKCWFFAIEASAAMHTSVGGALSRAQVWQGETGLLPMPDLYLYAPAVDLDTEYQTFVDTGCIEPCVHPEYHHALLRVQLVHDIDEDSVFNLYWGFNLSFLRPVLAFVSFTDAVKRRGLAHVPFKWTMHLLGLLDSLLQERVVPGVCLHTFEIPRSSIAHPEYEGENRLRLPESCYATKRDEQGNLVYFSWFDASHQFHGDYLSLRVMVSQNFLALPRSHPDVQYLIRKFFDGAFFIKSKKSAQYEHERHHVVTDSSNYYLSTNLFDIRCVMVQSMFRLVSGIVVEEDHFEKIELYFMGVLKLGNGSLLKSLDMVARIRLLRAENAVELGDAPDERIYDFYDSMNDIPFS</sequence>
<dbReference type="GO" id="GO:0000976">
    <property type="term" value="F:transcription cis-regulatory region binding"/>
    <property type="evidence" value="ECO:0007669"/>
    <property type="project" value="TreeGrafter"/>
</dbReference>
<accession>A0A4P6XPE5</accession>
<dbReference type="GO" id="GO:0000981">
    <property type="term" value="F:DNA-binding transcription factor activity, RNA polymerase II-specific"/>
    <property type="evidence" value="ECO:0007669"/>
    <property type="project" value="InterPro"/>
</dbReference>
<dbReference type="PROSITE" id="PS00463">
    <property type="entry name" value="ZN2_CY6_FUNGAL_1"/>
    <property type="match status" value="1"/>
</dbReference>
<dbReference type="PANTHER" id="PTHR37534">
    <property type="entry name" value="TRANSCRIPTIONAL ACTIVATOR PROTEIN UGA3"/>
    <property type="match status" value="1"/>
</dbReference>
<dbReference type="InterPro" id="IPR001138">
    <property type="entry name" value="Zn2Cys6_DnaBD"/>
</dbReference>
<feature type="region of interest" description="Disordered" evidence="2">
    <location>
        <begin position="104"/>
        <end position="138"/>
    </location>
</feature>
<reference evidence="5" key="1">
    <citation type="submission" date="2019-03" db="EMBL/GenBank/DDBJ databases">
        <title>Snf2 controls pulcherriminic acid biosynthesis and connects pigmentation and antifungal activity of the yeast Metschnikowia pulcherrima.</title>
        <authorList>
            <person name="Gore-Lloyd D."/>
            <person name="Sumann I."/>
            <person name="Brachmann A.O."/>
            <person name="Schneeberger K."/>
            <person name="Ortiz-Merino R.A."/>
            <person name="Moreno-Beltran M."/>
            <person name="Schlaefli M."/>
            <person name="Kirner P."/>
            <person name="Santos Kron A."/>
            <person name="Wolfe K.H."/>
            <person name="Piel J."/>
            <person name="Ahrens C.H."/>
            <person name="Henk D."/>
            <person name="Freimoser F.M."/>
        </authorList>
    </citation>
    <scope>NUCLEOTIDE SEQUENCE [LARGE SCALE GENOMIC DNA]</scope>
    <source>
        <strain evidence="5">APC 1.2</strain>
    </source>
</reference>
<dbReference type="SUPFAM" id="SSF57701">
    <property type="entry name" value="Zn2/Cys6 DNA-binding domain"/>
    <property type="match status" value="1"/>
</dbReference>
<name>A0A4P6XPE5_9ASCO</name>
<dbReference type="CDD" id="cd00067">
    <property type="entry name" value="GAL4"/>
    <property type="match status" value="1"/>
</dbReference>
<dbReference type="GO" id="GO:0005634">
    <property type="term" value="C:nucleus"/>
    <property type="evidence" value="ECO:0007669"/>
    <property type="project" value="TreeGrafter"/>
</dbReference>
<keyword evidence="5" id="KW-1185">Reference proteome</keyword>
<protein>
    <submittedName>
        <fullName evidence="4">Zn(2)-Cys(6) binuclear cluster domain-containing protein</fullName>
    </submittedName>
</protein>
<proteinExistence type="predicted"/>
<keyword evidence="1" id="KW-0539">Nucleus</keyword>
<feature type="compositionally biased region" description="Polar residues" evidence="2">
    <location>
        <begin position="111"/>
        <end position="123"/>
    </location>
</feature>
<dbReference type="GO" id="GO:0008270">
    <property type="term" value="F:zinc ion binding"/>
    <property type="evidence" value="ECO:0007669"/>
    <property type="project" value="InterPro"/>
</dbReference>
<feature type="domain" description="Zn(2)-C6 fungal-type" evidence="3">
    <location>
        <begin position="22"/>
        <end position="52"/>
    </location>
</feature>
<dbReference type="STRING" id="2163413.A0A4P6XPE5"/>
<evidence type="ECO:0000256" key="2">
    <source>
        <dbReference type="SAM" id="MobiDB-lite"/>
    </source>
</evidence>
<gene>
    <name evidence="4" type="primary">MPUL0C00990</name>
    <name evidence="4" type="ORF">METSCH_C00990</name>
</gene>
<dbReference type="Proteomes" id="UP000292447">
    <property type="component" value="Chromosome III"/>
</dbReference>
<dbReference type="InterPro" id="IPR036864">
    <property type="entry name" value="Zn2-C6_fun-type_DNA-bd_sf"/>
</dbReference>
<evidence type="ECO:0000313" key="4">
    <source>
        <dbReference type="EMBL" id="QBM88136.1"/>
    </source>
</evidence>
<dbReference type="Pfam" id="PF00172">
    <property type="entry name" value="Zn_clus"/>
    <property type="match status" value="1"/>
</dbReference>
<evidence type="ECO:0000256" key="1">
    <source>
        <dbReference type="ARBA" id="ARBA00023242"/>
    </source>
</evidence>
<dbReference type="PROSITE" id="PS50048">
    <property type="entry name" value="ZN2_CY6_FUNGAL_2"/>
    <property type="match status" value="1"/>
</dbReference>